<accession>A0A7J0FQ18</accession>
<organism evidence="1 2">
    <name type="scientific">Actinidia rufa</name>
    <dbReference type="NCBI Taxonomy" id="165716"/>
    <lineage>
        <taxon>Eukaryota</taxon>
        <taxon>Viridiplantae</taxon>
        <taxon>Streptophyta</taxon>
        <taxon>Embryophyta</taxon>
        <taxon>Tracheophyta</taxon>
        <taxon>Spermatophyta</taxon>
        <taxon>Magnoliopsida</taxon>
        <taxon>eudicotyledons</taxon>
        <taxon>Gunneridae</taxon>
        <taxon>Pentapetalae</taxon>
        <taxon>asterids</taxon>
        <taxon>Ericales</taxon>
        <taxon>Actinidiaceae</taxon>
        <taxon>Actinidia</taxon>
    </lineage>
</organism>
<gene>
    <name evidence="1" type="ORF">Acr_14g0003760</name>
</gene>
<sequence>MDFSQIGWKRKPSFRDGLKRFQSLYHKTPEILEIIIIVVEGIGWKTFLWKRDKTRTRVDFQLSKEWEALPAAVVAAFSSSSNKETSWGQLIIWRLRRAGRQCSSVTTFCHNVFKEVSEFIWLDATFASSTSSANAWITKRSHGRLGHGTASMDMVVIDGRTRFGTSSSNLGHFSISEFLDRADR</sequence>
<keyword evidence="2" id="KW-1185">Reference proteome</keyword>
<proteinExistence type="predicted"/>
<reference evidence="1 2" key="1">
    <citation type="submission" date="2019-07" db="EMBL/GenBank/DDBJ databases">
        <title>De Novo Assembly of kiwifruit Actinidia rufa.</title>
        <authorList>
            <person name="Sugita-Konishi S."/>
            <person name="Sato K."/>
            <person name="Mori E."/>
            <person name="Abe Y."/>
            <person name="Kisaki G."/>
            <person name="Hamano K."/>
            <person name="Suezawa K."/>
            <person name="Otani M."/>
            <person name="Fukuda T."/>
            <person name="Manabe T."/>
            <person name="Gomi K."/>
            <person name="Tabuchi M."/>
            <person name="Akimitsu K."/>
            <person name="Kataoka I."/>
        </authorList>
    </citation>
    <scope>NUCLEOTIDE SEQUENCE [LARGE SCALE GENOMIC DNA]</scope>
    <source>
        <strain evidence="2">cv. Fuchu</strain>
    </source>
</reference>
<dbReference type="EMBL" id="BJWL01000014">
    <property type="protein sequence ID" value="GFZ00741.1"/>
    <property type="molecule type" value="Genomic_DNA"/>
</dbReference>
<dbReference type="AlphaFoldDB" id="A0A7J0FQ18"/>
<evidence type="ECO:0000313" key="1">
    <source>
        <dbReference type="EMBL" id="GFZ00741.1"/>
    </source>
</evidence>
<protein>
    <submittedName>
        <fullName evidence="1">Uncharacterized protein</fullName>
    </submittedName>
</protein>
<evidence type="ECO:0000313" key="2">
    <source>
        <dbReference type="Proteomes" id="UP000585474"/>
    </source>
</evidence>
<dbReference type="Proteomes" id="UP000585474">
    <property type="component" value="Unassembled WGS sequence"/>
</dbReference>
<name>A0A7J0FQ18_9ERIC</name>
<comment type="caution">
    <text evidence="1">The sequence shown here is derived from an EMBL/GenBank/DDBJ whole genome shotgun (WGS) entry which is preliminary data.</text>
</comment>